<protein>
    <submittedName>
        <fullName evidence="2">Uncharacterized protein</fullName>
    </submittedName>
</protein>
<proteinExistence type="predicted"/>
<sequence length="436" mass="48526">MATKESKDTPELSDAAGIDSGASEVSSQPDAVPEAKKLRPLMKEEEISSNNPRGNIAKNEVGDSGLAPTTSVSIDEPAAEMDSKSKSEIKIIPLSAVADHKASSESHPDCSSASTSIDAGGSLVTAEGSKLVDPANDDNLPCAYKYKRFFYHLYQRDSYVLDCSAYDLVQNLIAAVNENTPTTLTTFHDVFKDQSKLDKPEGVLIELFNNLKDFMYFVKETYLELRAILKFSVEHFMDMLKKEELSATIMDSYLLTKESASLCETECDNESMEAETNDLLTLANSLRDDYIIERNYELHKSLYLPALSAATWMKAALKLANPSTERKACLLVLHRHALKTLVQNCGAAFTLKSQTDPVAFYFETFSNPEVSVEVESSLDSLQGCLNNLPKTSYFCACCHANREHREKTTLMEIACVPEYMVDILRKKDFKFIERLL</sequence>
<feature type="compositionally biased region" description="Basic and acidic residues" evidence="1">
    <location>
        <begin position="1"/>
        <end position="10"/>
    </location>
</feature>
<accession>A0A7J7IWV8</accession>
<reference evidence="2" key="1">
    <citation type="submission" date="2020-06" db="EMBL/GenBank/DDBJ databases">
        <title>Draft genome of Bugula neritina, a colonial animal packing powerful symbionts and potential medicines.</title>
        <authorList>
            <person name="Rayko M."/>
        </authorList>
    </citation>
    <scope>NUCLEOTIDE SEQUENCE [LARGE SCALE GENOMIC DNA]</scope>
    <source>
        <strain evidence="2">Kwan_BN1</strain>
    </source>
</reference>
<evidence type="ECO:0000313" key="3">
    <source>
        <dbReference type="Proteomes" id="UP000593567"/>
    </source>
</evidence>
<dbReference type="AlphaFoldDB" id="A0A7J7IWV8"/>
<dbReference type="EMBL" id="VXIV02003352">
    <property type="protein sequence ID" value="KAF6017894.1"/>
    <property type="molecule type" value="Genomic_DNA"/>
</dbReference>
<keyword evidence="3" id="KW-1185">Reference proteome</keyword>
<name>A0A7J7IWV8_BUGNE</name>
<gene>
    <name evidence="2" type="ORF">EB796_023805</name>
</gene>
<evidence type="ECO:0000256" key="1">
    <source>
        <dbReference type="SAM" id="MobiDB-lite"/>
    </source>
</evidence>
<evidence type="ECO:0000313" key="2">
    <source>
        <dbReference type="EMBL" id="KAF6017894.1"/>
    </source>
</evidence>
<comment type="caution">
    <text evidence="2">The sequence shown here is derived from an EMBL/GenBank/DDBJ whole genome shotgun (WGS) entry which is preliminary data.</text>
</comment>
<feature type="region of interest" description="Disordered" evidence="1">
    <location>
        <begin position="1"/>
        <end position="86"/>
    </location>
</feature>
<dbReference type="Proteomes" id="UP000593567">
    <property type="component" value="Unassembled WGS sequence"/>
</dbReference>
<organism evidence="2 3">
    <name type="scientific">Bugula neritina</name>
    <name type="common">Brown bryozoan</name>
    <name type="synonym">Sertularia neritina</name>
    <dbReference type="NCBI Taxonomy" id="10212"/>
    <lineage>
        <taxon>Eukaryota</taxon>
        <taxon>Metazoa</taxon>
        <taxon>Spiralia</taxon>
        <taxon>Lophotrochozoa</taxon>
        <taxon>Bryozoa</taxon>
        <taxon>Gymnolaemata</taxon>
        <taxon>Cheilostomatida</taxon>
        <taxon>Flustrina</taxon>
        <taxon>Buguloidea</taxon>
        <taxon>Bugulidae</taxon>
        <taxon>Bugula</taxon>
    </lineage>
</organism>
<feature type="compositionally biased region" description="Basic and acidic residues" evidence="1">
    <location>
        <begin position="33"/>
        <end position="46"/>
    </location>
</feature>